<feature type="transmembrane region" description="Helical" evidence="8">
    <location>
        <begin position="145"/>
        <end position="165"/>
    </location>
</feature>
<feature type="transmembrane region" description="Helical" evidence="8">
    <location>
        <begin position="177"/>
        <end position="197"/>
    </location>
</feature>
<evidence type="ECO:0000256" key="2">
    <source>
        <dbReference type="ARBA" id="ARBA00006727"/>
    </source>
</evidence>
<name>A0AA39L5I5_SARSR</name>
<feature type="transmembrane region" description="Helical" evidence="8">
    <location>
        <begin position="369"/>
        <end position="390"/>
    </location>
</feature>
<evidence type="ECO:0000259" key="9">
    <source>
        <dbReference type="PROSITE" id="PS50850"/>
    </source>
</evidence>
<dbReference type="PANTHER" id="PTHR11360">
    <property type="entry name" value="MONOCARBOXYLATE TRANSPORTER"/>
    <property type="match status" value="1"/>
</dbReference>
<dbReference type="PANTHER" id="PTHR11360:SF224">
    <property type="entry name" value="MAJOR FACILITATOR SUPERFAMILY (MFS) PROFILE DOMAIN-CONTAINING PROTEIN-RELATED"/>
    <property type="match status" value="1"/>
</dbReference>
<comment type="subcellular location">
    <subcellularLocation>
        <location evidence="1">Membrane</location>
        <topology evidence="1">Multi-pass membrane protein</topology>
    </subcellularLocation>
</comment>
<dbReference type="GO" id="GO:0016020">
    <property type="term" value="C:membrane"/>
    <property type="evidence" value="ECO:0007669"/>
    <property type="project" value="UniProtKB-SubCell"/>
</dbReference>
<feature type="transmembrane region" description="Helical" evidence="8">
    <location>
        <begin position="120"/>
        <end position="139"/>
    </location>
</feature>
<evidence type="ECO:0000256" key="3">
    <source>
        <dbReference type="ARBA" id="ARBA00022448"/>
    </source>
</evidence>
<dbReference type="InterPro" id="IPR050327">
    <property type="entry name" value="Proton-linked_MCT"/>
</dbReference>
<dbReference type="InterPro" id="IPR036259">
    <property type="entry name" value="MFS_trans_sf"/>
</dbReference>
<keyword evidence="3" id="KW-0813">Transport</keyword>
<dbReference type="Pfam" id="PF07690">
    <property type="entry name" value="MFS_1"/>
    <property type="match status" value="1"/>
</dbReference>
<evidence type="ECO:0000313" key="10">
    <source>
        <dbReference type="EMBL" id="KAK0384740.1"/>
    </source>
</evidence>
<keyword evidence="5 8" id="KW-1133">Transmembrane helix</keyword>
<keyword evidence="11" id="KW-1185">Reference proteome</keyword>
<dbReference type="InterPro" id="IPR020846">
    <property type="entry name" value="MFS_dom"/>
</dbReference>
<evidence type="ECO:0000256" key="1">
    <source>
        <dbReference type="ARBA" id="ARBA00004141"/>
    </source>
</evidence>
<evidence type="ECO:0000313" key="11">
    <source>
        <dbReference type="Proteomes" id="UP001175261"/>
    </source>
</evidence>
<feature type="transmembrane region" description="Helical" evidence="8">
    <location>
        <begin position="253"/>
        <end position="272"/>
    </location>
</feature>
<reference evidence="10" key="1">
    <citation type="submission" date="2022-10" db="EMBL/GenBank/DDBJ databases">
        <title>Determination and structural analysis of whole genome sequence of Sarocladium strictum F4-1.</title>
        <authorList>
            <person name="Hu L."/>
            <person name="Jiang Y."/>
        </authorList>
    </citation>
    <scope>NUCLEOTIDE SEQUENCE</scope>
    <source>
        <strain evidence="10">F4-1</strain>
    </source>
</reference>
<dbReference type="Proteomes" id="UP001175261">
    <property type="component" value="Unassembled WGS sequence"/>
</dbReference>
<feature type="transmembrane region" description="Helical" evidence="8">
    <location>
        <begin position="209"/>
        <end position="232"/>
    </location>
</feature>
<feature type="transmembrane region" description="Helical" evidence="8">
    <location>
        <begin position="93"/>
        <end position="113"/>
    </location>
</feature>
<feature type="transmembrane region" description="Helical" evidence="8">
    <location>
        <begin position="309"/>
        <end position="328"/>
    </location>
</feature>
<evidence type="ECO:0000256" key="5">
    <source>
        <dbReference type="ARBA" id="ARBA00022989"/>
    </source>
</evidence>
<evidence type="ECO:0000256" key="6">
    <source>
        <dbReference type="ARBA" id="ARBA00023136"/>
    </source>
</evidence>
<evidence type="ECO:0000256" key="7">
    <source>
        <dbReference type="SAM" id="MobiDB-lite"/>
    </source>
</evidence>
<keyword evidence="4 8" id="KW-0812">Transmembrane</keyword>
<proteinExistence type="inferred from homology"/>
<evidence type="ECO:0000256" key="4">
    <source>
        <dbReference type="ARBA" id="ARBA00022692"/>
    </source>
</evidence>
<feature type="domain" description="Major facilitator superfamily (MFS) profile" evidence="9">
    <location>
        <begin position="53"/>
        <end position="431"/>
    </location>
</feature>
<sequence>MTDITLQTAAGHHKDIGSNEKQATDTVPDKDEASPASGWGSEAPNGGLRAWLVVLGAWCTAFCSFGWLNSVGIFQEYYQNELLRQYSASTISWIPSLQIFFMMASGPIIGALYDRHGPRQLILVGTFLHVFGIMMTSLGKEYWQIMLAQGVCSALGVAAIFQPAINTLHGWFSTHAGAAFGIVASGSSIGGVIFPIMVTRLIKEVGFGWAMRICGFLLLALLIVANLTVRSFNPPRPSKVTGADLARPFREPAYLLLTLGFLLFTFGIYVPITYLPVQALSAGMDVNLIHFFGRIFAGVLGDKVGRYNIFIIVGYLTALWILALWIPISTAGGIIAFAALFGFCSGAYVSLIAPLIAQISPLREIGFRTGLAFFIGSWGGLTTSPINGAIMAGPSGLTGIKIFSGVFCFAGTVAITASRVYRTGWNLTAKF</sequence>
<evidence type="ECO:0000256" key="8">
    <source>
        <dbReference type="SAM" id="Phobius"/>
    </source>
</evidence>
<dbReference type="GO" id="GO:0022857">
    <property type="term" value="F:transmembrane transporter activity"/>
    <property type="evidence" value="ECO:0007669"/>
    <property type="project" value="InterPro"/>
</dbReference>
<keyword evidence="6 8" id="KW-0472">Membrane</keyword>
<dbReference type="Gene3D" id="1.20.1250.20">
    <property type="entry name" value="MFS general substrate transporter like domains"/>
    <property type="match status" value="2"/>
</dbReference>
<protein>
    <recommendedName>
        <fullName evidence="9">Major facilitator superfamily (MFS) profile domain-containing protein</fullName>
    </recommendedName>
</protein>
<gene>
    <name evidence="10" type="ORF">NLU13_7218</name>
</gene>
<comment type="caution">
    <text evidence="10">The sequence shown here is derived from an EMBL/GenBank/DDBJ whole genome shotgun (WGS) entry which is preliminary data.</text>
</comment>
<dbReference type="SUPFAM" id="SSF103473">
    <property type="entry name" value="MFS general substrate transporter"/>
    <property type="match status" value="1"/>
</dbReference>
<accession>A0AA39L5I5</accession>
<feature type="transmembrane region" description="Helical" evidence="8">
    <location>
        <begin position="334"/>
        <end position="357"/>
    </location>
</feature>
<dbReference type="PROSITE" id="PS50850">
    <property type="entry name" value="MFS"/>
    <property type="match status" value="1"/>
</dbReference>
<dbReference type="EMBL" id="JAPDFR010000007">
    <property type="protein sequence ID" value="KAK0384740.1"/>
    <property type="molecule type" value="Genomic_DNA"/>
</dbReference>
<organism evidence="10 11">
    <name type="scientific">Sarocladium strictum</name>
    <name type="common">Black bundle disease fungus</name>
    <name type="synonym">Acremonium strictum</name>
    <dbReference type="NCBI Taxonomy" id="5046"/>
    <lineage>
        <taxon>Eukaryota</taxon>
        <taxon>Fungi</taxon>
        <taxon>Dikarya</taxon>
        <taxon>Ascomycota</taxon>
        <taxon>Pezizomycotina</taxon>
        <taxon>Sordariomycetes</taxon>
        <taxon>Hypocreomycetidae</taxon>
        <taxon>Hypocreales</taxon>
        <taxon>Sarocladiaceae</taxon>
        <taxon>Sarocladium</taxon>
    </lineage>
</organism>
<dbReference type="InterPro" id="IPR011701">
    <property type="entry name" value="MFS"/>
</dbReference>
<dbReference type="AlphaFoldDB" id="A0AA39L5I5"/>
<feature type="transmembrane region" description="Helical" evidence="8">
    <location>
        <begin position="402"/>
        <end position="421"/>
    </location>
</feature>
<feature type="region of interest" description="Disordered" evidence="7">
    <location>
        <begin position="1"/>
        <end position="41"/>
    </location>
</feature>
<comment type="similarity">
    <text evidence="2">Belongs to the major facilitator superfamily. Monocarboxylate porter (TC 2.A.1.13) family.</text>
</comment>
<feature type="transmembrane region" description="Helical" evidence="8">
    <location>
        <begin position="50"/>
        <end position="73"/>
    </location>
</feature>